<dbReference type="CDD" id="cd06849">
    <property type="entry name" value="lipoyl_domain"/>
    <property type="match status" value="1"/>
</dbReference>
<feature type="region of interest" description="Disordered" evidence="7">
    <location>
        <begin position="163"/>
        <end position="205"/>
    </location>
</feature>
<evidence type="ECO:0000256" key="4">
    <source>
        <dbReference type="ARBA" id="ARBA00022823"/>
    </source>
</evidence>
<dbReference type="Pfam" id="PF02817">
    <property type="entry name" value="E3_binding"/>
    <property type="match status" value="1"/>
</dbReference>
<evidence type="ECO:0000313" key="11">
    <source>
        <dbReference type="Proteomes" id="UP000790580"/>
    </source>
</evidence>
<comment type="cofactor">
    <cofactor evidence="1 6">
        <name>(R)-lipoate</name>
        <dbReference type="ChEBI" id="CHEBI:83088"/>
    </cofactor>
</comment>
<dbReference type="PANTHER" id="PTHR43178:SF5">
    <property type="entry name" value="LIPOAMIDE ACYLTRANSFERASE COMPONENT OF BRANCHED-CHAIN ALPHA-KETO ACID DEHYDROGENASE COMPLEX, MITOCHONDRIAL"/>
    <property type="match status" value="1"/>
</dbReference>
<dbReference type="PROSITE" id="PS00189">
    <property type="entry name" value="LIPOYL"/>
    <property type="match status" value="1"/>
</dbReference>
<comment type="caution">
    <text evidence="10">The sequence shown here is derived from an EMBL/GenBank/DDBJ whole genome shotgun (WGS) entry which is preliminary data.</text>
</comment>
<dbReference type="Proteomes" id="UP000790580">
    <property type="component" value="Unassembled WGS sequence"/>
</dbReference>
<dbReference type="InterPro" id="IPR036625">
    <property type="entry name" value="E3-bd_dom_sf"/>
</dbReference>
<dbReference type="PROSITE" id="PS50968">
    <property type="entry name" value="BIOTINYL_LIPOYL"/>
    <property type="match status" value="1"/>
</dbReference>
<evidence type="ECO:0000256" key="6">
    <source>
        <dbReference type="RuleBase" id="RU003423"/>
    </source>
</evidence>
<dbReference type="SUPFAM" id="SSF52777">
    <property type="entry name" value="CoA-dependent acyltransferases"/>
    <property type="match status" value="1"/>
</dbReference>
<dbReference type="Pfam" id="PF00364">
    <property type="entry name" value="Biotin_lipoyl"/>
    <property type="match status" value="1"/>
</dbReference>
<dbReference type="PROSITE" id="PS51826">
    <property type="entry name" value="PSBD"/>
    <property type="match status" value="1"/>
</dbReference>
<evidence type="ECO:0000256" key="5">
    <source>
        <dbReference type="ARBA" id="ARBA00023315"/>
    </source>
</evidence>
<feature type="domain" description="Lipoyl-binding" evidence="8">
    <location>
        <begin position="2"/>
        <end position="77"/>
    </location>
</feature>
<dbReference type="Gene3D" id="2.40.50.100">
    <property type="match status" value="1"/>
</dbReference>
<name>A0ABS6K0C1_9BACI</name>
<dbReference type="InterPro" id="IPR050743">
    <property type="entry name" value="2-oxoacid_DH_E2_comp"/>
</dbReference>
<feature type="compositionally biased region" description="Basic and acidic residues" evidence="7">
    <location>
        <begin position="164"/>
        <end position="179"/>
    </location>
</feature>
<reference evidence="10 11" key="1">
    <citation type="submission" date="2021-06" db="EMBL/GenBank/DDBJ databases">
        <title>Bacillus sp. RD4P76, an endophyte from a halophyte.</title>
        <authorList>
            <person name="Sun J.-Q."/>
        </authorList>
    </citation>
    <scope>NUCLEOTIDE SEQUENCE [LARGE SCALE GENOMIC DNA]</scope>
    <source>
        <strain evidence="10 11">JCM 17098</strain>
    </source>
</reference>
<feature type="region of interest" description="Disordered" evidence="7">
    <location>
        <begin position="81"/>
        <end position="118"/>
    </location>
</feature>
<proteinExistence type="inferred from homology"/>
<feature type="compositionally biased region" description="Low complexity" evidence="7">
    <location>
        <begin position="93"/>
        <end position="107"/>
    </location>
</feature>
<evidence type="ECO:0000256" key="1">
    <source>
        <dbReference type="ARBA" id="ARBA00001938"/>
    </source>
</evidence>
<evidence type="ECO:0000256" key="7">
    <source>
        <dbReference type="SAM" id="MobiDB-lite"/>
    </source>
</evidence>
<evidence type="ECO:0000259" key="9">
    <source>
        <dbReference type="PROSITE" id="PS51826"/>
    </source>
</evidence>
<keyword evidence="5 6" id="KW-0012">Acyltransferase</keyword>
<dbReference type="RefSeq" id="WP_088074962.1">
    <property type="nucleotide sequence ID" value="NZ_JAHQCR010000088.1"/>
</dbReference>
<dbReference type="InterPro" id="IPR000089">
    <property type="entry name" value="Biotin_lipoyl"/>
</dbReference>
<comment type="similarity">
    <text evidence="2 6">Belongs to the 2-oxoacid dehydrogenase family.</text>
</comment>
<dbReference type="Pfam" id="PF00198">
    <property type="entry name" value="2-oxoacid_dh"/>
    <property type="match status" value="1"/>
</dbReference>
<gene>
    <name evidence="10" type="ORF">KS407_21945</name>
</gene>
<dbReference type="EMBL" id="JAHQCR010000088">
    <property type="protein sequence ID" value="MBU9724090.1"/>
    <property type="molecule type" value="Genomic_DNA"/>
</dbReference>
<sequence length="440" mass="48561">MAMKITMPQLGESVTEGTITKWLVKPGDKVNKYDPIAEVMTDKVNAEVPSSYTGTIGELIAEEDETIAVGEVICTMEVAGQRTEGDEATSQDTVASPATTAEETSTSKVKDESNKKRYSPAVLRLSQEHNIDLEKVDGSGKGGRITRKDILALIENGETPKLSETTRNETKEGVVREEAIEAPFDDSETTSPQPPLAKSDSFPKASGRVEEIPISGVRRAIANNMVKSKHEAPHAWMMIEVDVTNLVRYRNKVKDEFFNKEDIKLTFLPFFIKATVDALKAYPEVNSMWAGDKILRNKDINISLAVATEKELFVPVIKHADEKTIKGLAREVNNLATKVRTNTLKQEDMQGGTFTVNNTGSFGSVQSQPIINYPQAAILSVESIVKRPVVMENDAIAVRHMVNLCMSLDHRILDGLICGKFMGHIKNSLESMNEKTMSLY</sequence>
<evidence type="ECO:0000256" key="3">
    <source>
        <dbReference type="ARBA" id="ARBA00022679"/>
    </source>
</evidence>
<keyword evidence="4 6" id="KW-0450">Lipoyl</keyword>
<protein>
    <recommendedName>
        <fullName evidence="6">Dihydrolipoamide acetyltransferase component of pyruvate dehydrogenase complex</fullName>
        <ecNumber evidence="6">2.3.1.-</ecNumber>
    </recommendedName>
</protein>
<dbReference type="InterPro" id="IPR011053">
    <property type="entry name" value="Single_hybrid_motif"/>
</dbReference>
<dbReference type="Gene3D" id="3.30.559.10">
    <property type="entry name" value="Chloramphenicol acetyltransferase-like domain"/>
    <property type="match status" value="1"/>
</dbReference>
<evidence type="ECO:0000256" key="2">
    <source>
        <dbReference type="ARBA" id="ARBA00007317"/>
    </source>
</evidence>
<dbReference type="InterPro" id="IPR003016">
    <property type="entry name" value="2-oxoA_DH_lipoyl-BS"/>
</dbReference>
<keyword evidence="3 6" id="KW-0808">Transferase</keyword>
<organism evidence="10 11">
    <name type="scientific">Evansella alkalicola</name>
    <dbReference type="NCBI Taxonomy" id="745819"/>
    <lineage>
        <taxon>Bacteria</taxon>
        <taxon>Bacillati</taxon>
        <taxon>Bacillota</taxon>
        <taxon>Bacilli</taxon>
        <taxon>Bacillales</taxon>
        <taxon>Bacillaceae</taxon>
        <taxon>Evansella</taxon>
    </lineage>
</organism>
<feature type="domain" description="Peripheral subunit-binding (PSBD)" evidence="9">
    <location>
        <begin position="117"/>
        <end position="154"/>
    </location>
</feature>
<dbReference type="SUPFAM" id="SSF51230">
    <property type="entry name" value="Single hybrid motif"/>
    <property type="match status" value="1"/>
</dbReference>
<dbReference type="Gene3D" id="4.10.320.10">
    <property type="entry name" value="E3-binding domain"/>
    <property type="match status" value="1"/>
</dbReference>
<dbReference type="InterPro" id="IPR004167">
    <property type="entry name" value="PSBD"/>
</dbReference>
<keyword evidence="11" id="KW-1185">Reference proteome</keyword>
<dbReference type="InterPro" id="IPR001078">
    <property type="entry name" value="2-oxoacid_DH_actylTfrase"/>
</dbReference>
<dbReference type="InterPro" id="IPR023213">
    <property type="entry name" value="CAT-like_dom_sf"/>
</dbReference>
<dbReference type="PANTHER" id="PTHR43178">
    <property type="entry name" value="DIHYDROLIPOAMIDE ACETYLTRANSFERASE COMPONENT OF PYRUVATE DEHYDROGENASE COMPLEX"/>
    <property type="match status" value="1"/>
</dbReference>
<evidence type="ECO:0000259" key="8">
    <source>
        <dbReference type="PROSITE" id="PS50968"/>
    </source>
</evidence>
<dbReference type="EC" id="2.3.1.-" evidence="6"/>
<accession>A0ABS6K0C1</accession>
<evidence type="ECO:0000313" key="10">
    <source>
        <dbReference type="EMBL" id="MBU9724090.1"/>
    </source>
</evidence>
<dbReference type="SUPFAM" id="SSF47005">
    <property type="entry name" value="Peripheral subunit-binding domain of 2-oxo acid dehydrogenase complex"/>
    <property type="match status" value="1"/>
</dbReference>